<keyword evidence="3" id="KW-1185">Reference proteome</keyword>
<dbReference type="RefSeq" id="WP_069114421.1">
    <property type="nucleotide sequence ID" value="NZ_FNUC01000004.1"/>
</dbReference>
<accession>A0A1H5PWX5</accession>
<evidence type="ECO:0000313" key="2">
    <source>
        <dbReference type="EMBL" id="SEF17698.1"/>
    </source>
</evidence>
<dbReference type="Pfam" id="PF19608">
    <property type="entry name" value="DUF6113"/>
    <property type="match status" value="1"/>
</dbReference>
<dbReference type="STRING" id="561176.SAMN04488561_6004"/>
<proteinExistence type="predicted"/>
<feature type="transmembrane region" description="Helical" evidence="1">
    <location>
        <begin position="26"/>
        <end position="49"/>
    </location>
</feature>
<dbReference type="EMBL" id="FNUC01000004">
    <property type="protein sequence ID" value="SEF17698.1"/>
    <property type="molecule type" value="Genomic_DNA"/>
</dbReference>
<organism evidence="2 3">
    <name type="scientific">Jiangella alba</name>
    <dbReference type="NCBI Taxonomy" id="561176"/>
    <lineage>
        <taxon>Bacteria</taxon>
        <taxon>Bacillati</taxon>
        <taxon>Actinomycetota</taxon>
        <taxon>Actinomycetes</taxon>
        <taxon>Jiangellales</taxon>
        <taxon>Jiangellaceae</taxon>
        <taxon>Jiangella</taxon>
    </lineage>
</organism>
<feature type="transmembrane region" description="Helical" evidence="1">
    <location>
        <begin position="112"/>
        <end position="134"/>
    </location>
</feature>
<evidence type="ECO:0000313" key="3">
    <source>
        <dbReference type="Proteomes" id="UP000181980"/>
    </source>
</evidence>
<keyword evidence="1" id="KW-1133">Transmembrane helix</keyword>
<dbReference type="InterPro" id="IPR046095">
    <property type="entry name" value="DUF6113"/>
</dbReference>
<protein>
    <submittedName>
        <fullName evidence="2">Uncharacterized protein</fullName>
    </submittedName>
</protein>
<keyword evidence="1" id="KW-0472">Membrane</keyword>
<dbReference type="Proteomes" id="UP000181980">
    <property type="component" value="Unassembled WGS sequence"/>
</dbReference>
<sequence>MTVAPGAAPSVRPSAPPGRPSRWARVLSTLAVAGLGAVAVVVAVAGAFVHRWQNPAGILLAVLGAVSLAVLVRACARSRAGIAVVAALWLGPVLWLAQTPPGEDRVILGDEAGLVFLFGGTTAYAIALGLGVGARSTRPLT</sequence>
<dbReference type="OrthoDB" id="5196794at2"/>
<name>A0A1H5PWX5_9ACTN</name>
<feature type="transmembrane region" description="Helical" evidence="1">
    <location>
        <begin position="55"/>
        <end position="72"/>
    </location>
</feature>
<keyword evidence="1" id="KW-0812">Transmembrane</keyword>
<dbReference type="AlphaFoldDB" id="A0A1H5PWX5"/>
<reference evidence="3" key="1">
    <citation type="submission" date="2016-10" db="EMBL/GenBank/DDBJ databases">
        <authorList>
            <person name="Varghese N."/>
            <person name="Submissions S."/>
        </authorList>
    </citation>
    <scope>NUCLEOTIDE SEQUENCE [LARGE SCALE GENOMIC DNA]</scope>
    <source>
        <strain evidence="3">DSM 45237</strain>
    </source>
</reference>
<evidence type="ECO:0000256" key="1">
    <source>
        <dbReference type="SAM" id="Phobius"/>
    </source>
</evidence>
<gene>
    <name evidence="2" type="ORF">SAMN04488561_6004</name>
</gene>
<feature type="transmembrane region" description="Helical" evidence="1">
    <location>
        <begin position="79"/>
        <end position="97"/>
    </location>
</feature>